<dbReference type="RefSeq" id="WP_345279312.1">
    <property type="nucleotide sequence ID" value="NZ_BAABAJ010000003.1"/>
</dbReference>
<evidence type="ECO:0000313" key="5">
    <source>
        <dbReference type="EMBL" id="GAA3903816.1"/>
    </source>
</evidence>
<keyword evidence="2" id="KW-0238">DNA-binding</keyword>
<evidence type="ECO:0000313" key="6">
    <source>
        <dbReference type="Proteomes" id="UP001501000"/>
    </source>
</evidence>
<feature type="region of interest" description="Disordered" evidence="3">
    <location>
        <begin position="163"/>
        <end position="192"/>
    </location>
</feature>
<sequence>MPHAPESHEEASYDPVERDPVHYAEQALLGALLLAPELLRTTDGLEPDSFANAAHGALLGAMRTVPAPEEQGSQAGLAWLQAVLKEARRQAPALTAAYLHLLISACPRSEHAVAYAAMVRSEHARRSIRLHAETLAMAAADVTVPDRPGHVLAAADTLARHPDGLAQDFPAHSRSLPRAPLRPAEPPPVDDEADDQERMLLASAVTWPATVREMRWLAAEDFVRPAHGGLWQCIAALAHRGDPLDPVTVMWEAQHRGVLVADTTPSEVLALLGTGVGSPDYWGSRIVERALLVRARAAADRITAFTDDPANTVHQLITGGRRALADLASVRRRWQQAAGPSPASTATFETPAAPRAGPRSHVPVTQPLARTAARPTAARTP</sequence>
<keyword evidence="6" id="KW-1185">Reference proteome</keyword>
<evidence type="ECO:0000259" key="4">
    <source>
        <dbReference type="Pfam" id="PF00772"/>
    </source>
</evidence>
<dbReference type="PANTHER" id="PTHR30153:SF2">
    <property type="entry name" value="REPLICATIVE DNA HELICASE"/>
    <property type="match status" value="1"/>
</dbReference>
<dbReference type="InterPro" id="IPR016136">
    <property type="entry name" value="DNA_helicase_N/primase_C"/>
</dbReference>
<evidence type="ECO:0000256" key="3">
    <source>
        <dbReference type="SAM" id="MobiDB-lite"/>
    </source>
</evidence>
<feature type="domain" description="DNA helicase DnaB-like N-terminal" evidence="4">
    <location>
        <begin position="23"/>
        <end position="120"/>
    </location>
</feature>
<organism evidence="5 6">
    <name type="scientific">Streptomyces gulbargensis</name>
    <dbReference type="NCBI Taxonomy" id="364901"/>
    <lineage>
        <taxon>Bacteria</taxon>
        <taxon>Bacillati</taxon>
        <taxon>Actinomycetota</taxon>
        <taxon>Actinomycetes</taxon>
        <taxon>Kitasatosporales</taxon>
        <taxon>Streptomycetaceae</taxon>
        <taxon>Streptomyces</taxon>
    </lineage>
</organism>
<name>A0ABP7LM55_9ACTN</name>
<dbReference type="SUPFAM" id="SSF48024">
    <property type="entry name" value="N-terminal domain of DnaB helicase"/>
    <property type="match status" value="2"/>
</dbReference>
<gene>
    <name evidence="5" type="ORF">GCM10022244_12510</name>
</gene>
<dbReference type="Gene3D" id="1.10.860.10">
    <property type="entry name" value="DNAb Helicase, Chain A"/>
    <property type="match status" value="2"/>
</dbReference>
<accession>A0ABP7LM55</accession>
<comment type="caution">
    <text evidence="5">The sequence shown here is derived from an EMBL/GenBank/DDBJ whole genome shotgun (WGS) entry which is preliminary data.</text>
</comment>
<feature type="region of interest" description="Disordered" evidence="3">
    <location>
        <begin position="334"/>
        <end position="381"/>
    </location>
</feature>
<feature type="compositionally biased region" description="Low complexity" evidence="3">
    <location>
        <begin position="367"/>
        <end position="381"/>
    </location>
</feature>
<evidence type="ECO:0000256" key="2">
    <source>
        <dbReference type="ARBA" id="ARBA00023125"/>
    </source>
</evidence>
<evidence type="ECO:0000256" key="1">
    <source>
        <dbReference type="ARBA" id="ARBA00022705"/>
    </source>
</evidence>
<dbReference type="Proteomes" id="UP001501000">
    <property type="component" value="Unassembled WGS sequence"/>
</dbReference>
<reference evidence="6" key="1">
    <citation type="journal article" date="2019" name="Int. J. Syst. Evol. Microbiol.">
        <title>The Global Catalogue of Microorganisms (GCM) 10K type strain sequencing project: providing services to taxonomists for standard genome sequencing and annotation.</title>
        <authorList>
            <consortium name="The Broad Institute Genomics Platform"/>
            <consortium name="The Broad Institute Genome Sequencing Center for Infectious Disease"/>
            <person name="Wu L."/>
            <person name="Ma J."/>
        </authorList>
    </citation>
    <scope>NUCLEOTIDE SEQUENCE [LARGE SCALE GENOMIC DNA]</scope>
    <source>
        <strain evidence="6">JCM 16956</strain>
    </source>
</reference>
<keyword evidence="1" id="KW-0235">DNA replication</keyword>
<proteinExistence type="predicted"/>
<protein>
    <submittedName>
        <fullName evidence="5">DnaB-like helicase N-terminal domain-containing protein</fullName>
    </submittedName>
</protein>
<feature type="domain" description="DNA helicase DnaB-like N-terminal" evidence="4">
    <location>
        <begin position="195"/>
        <end position="261"/>
    </location>
</feature>
<dbReference type="Pfam" id="PF00772">
    <property type="entry name" value="DnaB"/>
    <property type="match status" value="2"/>
</dbReference>
<dbReference type="EMBL" id="BAABAJ010000003">
    <property type="protein sequence ID" value="GAA3903816.1"/>
    <property type="molecule type" value="Genomic_DNA"/>
</dbReference>
<dbReference type="InterPro" id="IPR036185">
    <property type="entry name" value="DNA_heli_DnaB-like_N_sf"/>
</dbReference>
<dbReference type="InterPro" id="IPR007693">
    <property type="entry name" value="DNA_helicase_DnaB-like_N"/>
</dbReference>
<dbReference type="PANTHER" id="PTHR30153">
    <property type="entry name" value="REPLICATIVE DNA HELICASE DNAB"/>
    <property type="match status" value="1"/>
</dbReference>